<dbReference type="AlphaFoldDB" id="L0HDM8"/>
<dbReference type="HOGENOM" id="CLU_064691_0_0_2"/>
<keyword evidence="2" id="KW-1185">Reference proteome</keyword>
<organism evidence="1 2">
    <name type="scientific">Methanoregula formicica (strain DSM 22288 / NBRC 105244 / SMSP)</name>
    <dbReference type="NCBI Taxonomy" id="593750"/>
    <lineage>
        <taxon>Archaea</taxon>
        <taxon>Methanobacteriati</taxon>
        <taxon>Methanobacteriota</taxon>
        <taxon>Stenosarchaea group</taxon>
        <taxon>Methanomicrobia</taxon>
        <taxon>Methanomicrobiales</taxon>
        <taxon>Methanoregulaceae</taxon>
        <taxon>Methanoregula</taxon>
    </lineage>
</organism>
<dbReference type="InterPro" id="IPR017438">
    <property type="entry name" value="ATP-NAD_kinase_N"/>
</dbReference>
<name>L0HDM8_METFS</name>
<gene>
    <name evidence="1" type="ordered locus">Metfor_0088</name>
</gene>
<reference evidence="1 2" key="2">
    <citation type="journal article" date="2014" name="Genome Announc.">
        <title>Complete Genome Sequence of Methanoregula formicica SMSPT, a Mesophilic Hydrogenotrophic Methanogen Isolated from a Methanogenic Upflow Anaerobic Sludge Blanket Reactor.</title>
        <authorList>
            <person name="Yamamoto K."/>
            <person name="Tamaki H."/>
            <person name="Cadillo-Quiroz H."/>
            <person name="Imachi H."/>
            <person name="Kyrpides N."/>
            <person name="Woyke T."/>
            <person name="Goodwin L."/>
            <person name="Zinder S.H."/>
            <person name="Kamagata Y."/>
            <person name="Liu W.T."/>
        </authorList>
    </citation>
    <scope>NUCLEOTIDE SEQUENCE [LARGE SCALE GENOMIC DNA]</scope>
    <source>
        <strain evidence="2">DSM 22288 / NBRC 105244 / SMSP</strain>
    </source>
</reference>
<dbReference type="GO" id="GO:0006741">
    <property type="term" value="P:NADP+ biosynthetic process"/>
    <property type="evidence" value="ECO:0007669"/>
    <property type="project" value="InterPro"/>
</dbReference>
<reference evidence="2" key="1">
    <citation type="submission" date="2011-12" db="EMBL/GenBank/DDBJ databases">
        <title>Complete sequence of Methanoregula formicicum SMSP.</title>
        <authorList>
            <person name="Lucas S."/>
            <person name="Han J."/>
            <person name="Lapidus A."/>
            <person name="Cheng J.-F."/>
            <person name="Goodwin L."/>
            <person name="Pitluck S."/>
            <person name="Peters L."/>
            <person name="Ovchinnikova G."/>
            <person name="Teshima H."/>
            <person name="Detter J.C."/>
            <person name="Han C."/>
            <person name="Tapia R."/>
            <person name="Land M."/>
            <person name="Hauser L."/>
            <person name="Kyrpides N."/>
            <person name="Ivanova N."/>
            <person name="Pagani I."/>
            <person name="Imachi H."/>
            <person name="Tamaki H."/>
            <person name="Sekiguchi Y."/>
            <person name="Kamagata Y."/>
            <person name="Cadillo-Quiroz H."/>
            <person name="Zinder S."/>
            <person name="Liu W.-T."/>
            <person name="Woyke T."/>
        </authorList>
    </citation>
    <scope>NUCLEOTIDE SEQUENCE [LARGE SCALE GENOMIC DNA]</scope>
    <source>
        <strain evidence="2">DSM 22288 / NBRC 105244 / SMSP</strain>
    </source>
</reference>
<sequence>MKRIGFIVNPVAGMGGSVGLKGTDGNVEEAKRRGAVPHAGERAQRALEQLKRAKGLCFLTCAGGMGESSLSAVGLENYQVVYAPGSETSAHDTRTAAAVFLEKGVDLILFCGGDGTARDIFSIVGRDVPILGIPAGVKMYSGVFAVNPDAAAELVAGLDTASLRDSEVMDVDEDAYRAGTLDTRLFGIARTPVIRGMVAVSKQVYEQPDEERAKGEIAQFIQEVMVPGALYIIGAGTTTEAIVRYLGHKKTLLGVDVLKNGRLVAADADEKTLLRLTEREKDVRIIISPIGAQGFILGRGNQQISPAIVRRAGIGHVIVVATPHKLQDIPELLVDSGDPVLDREFGDSIQVICGYRIAQRKKVRH</sequence>
<dbReference type="InParanoid" id="L0HDM8"/>
<dbReference type="PANTHER" id="PTHR40697">
    <property type="entry name" value="ACETOIN CATABOLISM PROTEIN X"/>
    <property type="match status" value="1"/>
</dbReference>
<dbReference type="GeneID" id="14308761"/>
<dbReference type="OrthoDB" id="56451at2157"/>
<dbReference type="Pfam" id="PF20143">
    <property type="entry name" value="NAD_kinase_C"/>
    <property type="match status" value="1"/>
</dbReference>
<dbReference type="RefSeq" id="WP_015284138.1">
    <property type="nucleotide sequence ID" value="NC_019943.1"/>
</dbReference>
<dbReference type="KEGG" id="mfo:Metfor_0088"/>
<dbReference type="GO" id="GO:0003951">
    <property type="term" value="F:NAD+ kinase activity"/>
    <property type="evidence" value="ECO:0007669"/>
    <property type="project" value="InterPro"/>
</dbReference>
<dbReference type="EMBL" id="CP003167">
    <property type="protein sequence ID" value="AGB01174.1"/>
    <property type="molecule type" value="Genomic_DNA"/>
</dbReference>
<dbReference type="Proteomes" id="UP000010824">
    <property type="component" value="Chromosome"/>
</dbReference>
<evidence type="ECO:0000313" key="2">
    <source>
        <dbReference type="Proteomes" id="UP000010824"/>
    </source>
</evidence>
<dbReference type="InterPro" id="IPR011386">
    <property type="entry name" value="Put_ATP-NAD_kin"/>
</dbReference>
<dbReference type="SUPFAM" id="SSF111331">
    <property type="entry name" value="NAD kinase/diacylglycerol kinase-like"/>
    <property type="match status" value="1"/>
</dbReference>
<dbReference type="PIRSF" id="PIRSF016907">
    <property type="entry name" value="Kin_ATP-NAD"/>
    <property type="match status" value="1"/>
</dbReference>
<accession>L0HDM8</accession>
<dbReference type="InterPro" id="IPR016064">
    <property type="entry name" value="NAD/diacylglycerol_kinase_sf"/>
</dbReference>
<dbReference type="Gene3D" id="3.40.50.10330">
    <property type="entry name" value="Probable inorganic polyphosphate/atp-NAD kinase, domain 1"/>
    <property type="match status" value="1"/>
</dbReference>
<dbReference type="PANTHER" id="PTHR40697:SF2">
    <property type="entry name" value="ATP-NAD KINASE-RELATED"/>
    <property type="match status" value="1"/>
</dbReference>
<evidence type="ECO:0008006" key="3">
    <source>
        <dbReference type="Google" id="ProtNLM"/>
    </source>
</evidence>
<protein>
    <recommendedName>
        <fullName evidence="3">ATP-NAD kinase</fullName>
    </recommendedName>
</protein>
<dbReference type="eggNOG" id="arCOG01350">
    <property type="taxonomic scope" value="Archaea"/>
</dbReference>
<evidence type="ECO:0000313" key="1">
    <source>
        <dbReference type="EMBL" id="AGB01174.1"/>
    </source>
</evidence>
<dbReference type="Pfam" id="PF01513">
    <property type="entry name" value="NAD_kinase"/>
    <property type="match status" value="1"/>
</dbReference>
<proteinExistence type="predicted"/>
<dbReference type="InterPro" id="IPR039065">
    <property type="entry name" value="AcoX-like"/>
</dbReference>
<dbReference type="InterPro" id="IPR002504">
    <property type="entry name" value="NADK"/>
</dbReference>